<keyword evidence="5" id="KW-0560">Oxidoreductase</keyword>
<name>A0A1V8SVQ8_9PEZI</name>
<evidence type="ECO:0008006" key="8">
    <source>
        <dbReference type="Google" id="ProtNLM"/>
    </source>
</evidence>
<protein>
    <recommendedName>
        <fullName evidence="8">FAD/NAD(P)-binding domain-containing protein</fullName>
    </recommendedName>
</protein>
<dbReference type="GO" id="GO:0004499">
    <property type="term" value="F:N,N-dimethylaniline monooxygenase activity"/>
    <property type="evidence" value="ECO:0007669"/>
    <property type="project" value="InterPro"/>
</dbReference>
<dbReference type="InterPro" id="IPR050346">
    <property type="entry name" value="FMO-like"/>
</dbReference>
<organism evidence="6 7">
    <name type="scientific">Cryoendolithus antarcticus</name>
    <dbReference type="NCBI Taxonomy" id="1507870"/>
    <lineage>
        <taxon>Eukaryota</taxon>
        <taxon>Fungi</taxon>
        <taxon>Dikarya</taxon>
        <taxon>Ascomycota</taxon>
        <taxon>Pezizomycotina</taxon>
        <taxon>Dothideomycetes</taxon>
        <taxon>Dothideomycetidae</taxon>
        <taxon>Cladosporiales</taxon>
        <taxon>Cladosporiaceae</taxon>
        <taxon>Cryoendolithus</taxon>
    </lineage>
</organism>
<dbReference type="PANTHER" id="PTHR23023">
    <property type="entry name" value="DIMETHYLANILINE MONOOXYGENASE"/>
    <property type="match status" value="1"/>
</dbReference>
<reference evidence="7" key="1">
    <citation type="submission" date="2017-03" db="EMBL/GenBank/DDBJ databases">
        <title>Genomes of endolithic fungi from Antarctica.</title>
        <authorList>
            <person name="Coleine C."/>
            <person name="Masonjones S."/>
            <person name="Stajich J.E."/>
        </authorList>
    </citation>
    <scope>NUCLEOTIDE SEQUENCE [LARGE SCALE GENOMIC DNA]</scope>
    <source>
        <strain evidence="7">CCFEE 5527</strain>
    </source>
</reference>
<dbReference type="GO" id="GO:0050661">
    <property type="term" value="F:NADP binding"/>
    <property type="evidence" value="ECO:0007669"/>
    <property type="project" value="InterPro"/>
</dbReference>
<evidence type="ECO:0000256" key="3">
    <source>
        <dbReference type="ARBA" id="ARBA00022827"/>
    </source>
</evidence>
<dbReference type="SUPFAM" id="SSF51905">
    <property type="entry name" value="FAD/NAD(P)-binding domain"/>
    <property type="match status" value="1"/>
</dbReference>
<evidence type="ECO:0000256" key="1">
    <source>
        <dbReference type="ARBA" id="ARBA00009183"/>
    </source>
</evidence>
<dbReference type="EMBL" id="NAJO01000025">
    <property type="protein sequence ID" value="OQO03131.1"/>
    <property type="molecule type" value="Genomic_DNA"/>
</dbReference>
<accession>A0A1V8SVQ8</accession>
<keyword evidence="7" id="KW-1185">Reference proteome</keyword>
<dbReference type="InterPro" id="IPR036188">
    <property type="entry name" value="FAD/NAD-bd_sf"/>
</dbReference>
<dbReference type="InterPro" id="IPR020946">
    <property type="entry name" value="Flavin_mOase-like"/>
</dbReference>
<proteinExistence type="inferred from homology"/>
<dbReference type="PRINTS" id="PR00370">
    <property type="entry name" value="FMOXYGENASE"/>
</dbReference>
<keyword evidence="4" id="KW-0521">NADP</keyword>
<dbReference type="OrthoDB" id="66881at2759"/>
<evidence type="ECO:0000256" key="4">
    <source>
        <dbReference type="ARBA" id="ARBA00022857"/>
    </source>
</evidence>
<gene>
    <name evidence="6" type="ORF">B0A48_11386</name>
</gene>
<dbReference type="AlphaFoldDB" id="A0A1V8SVQ8"/>
<evidence type="ECO:0000256" key="5">
    <source>
        <dbReference type="ARBA" id="ARBA00023002"/>
    </source>
</evidence>
<sequence length="568" mass="62696">MSARGSNGLGKSICVIGAGAFGLTAVKNFVEEGFEVTCFERNSYIGGLWHSTLDPTQTSTLIGTVSNVSKHLAAYSDFPLPDDYPLYPSAKQIQDYFELYAEHFNLNKYVQLSTSVISITRDDEQRRWIVTTKSSDGRSVTHMFDRLIMATGSLSKPRLPDVAGLNDFEGEVVHSQNFKNPSQYAGQTVLVIGAGATSADSIGHLLDAGAVKVYLSHRRKFVVLPRILRGKALDHNVNIRLAIIGGFIGRVMPKVMLKLRSKMIEGWQNEVFPGLKDHPALTGARLSGNPENSIPLISDHLPDLLLSGKVESVQGITHITGPNSVLLTDGTTLDNIDAIICCTGAHVDFSALLPPSADPTNPFLAPDGFAALPSHYRDTGRVPLLYRGIISLQYPHSLAFLGHTLVLPGSTSVNDLIIMGLAQLWGGKFPFPSQTEMQSEADSFYASLISTLKNGEIAHAGIRSDLAFSRWLHEVAGTGLFEHVGSWTSWRCWKLWWSDRKFYKMLLDGVMSPHAWRLFDMGRGRKVWSGAREAVEKANADMRVLEERERQRLQDAKYMERVREGKIG</sequence>
<comment type="caution">
    <text evidence="6">The sequence shown here is derived from an EMBL/GenBank/DDBJ whole genome shotgun (WGS) entry which is preliminary data.</text>
</comment>
<evidence type="ECO:0000313" key="7">
    <source>
        <dbReference type="Proteomes" id="UP000192596"/>
    </source>
</evidence>
<evidence type="ECO:0000256" key="2">
    <source>
        <dbReference type="ARBA" id="ARBA00022630"/>
    </source>
</evidence>
<dbReference type="Gene3D" id="3.50.50.60">
    <property type="entry name" value="FAD/NAD(P)-binding domain"/>
    <property type="match status" value="1"/>
</dbReference>
<dbReference type="InParanoid" id="A0A1V8SVQ8"/>
<dbReference type="Pfam" id="PF00743">
    <property type="entry name" value="FMO-like"/>
    <property type="match status" value="1"/>
</dbReference>
<keyword evidence="2" id="KW-0285">Flavoprotein</keyword>
<dbReference type="STRING" id="1507870.A0A1V8SVQ8"/>
<comment type="similarity">
    <text evidence="1">Belongs to the FMO family.</text>
</comment>
<dbReference type="GO" id="GO:0050660">
    <property type="term" value="F:flavin adenine dinucleotide binding"/>
    <property type="evidence" value="ECO:0007669"/>
    <property type="project" value="InterPro"/>
</dbReference>
<dbReference type="InterPro" id="IPR000960">
    <property type="entry name" value="Flavin_mOase"/>
</dbReference>
<keyword evidence="3" id="KW-0274">FAD</keyword>
<evidence type="ECO:0000313" key="6">
    <source>
        <dbReference type="EMBL" id="OQO03131.1"/>
    </source>
</evidence>
<dbReference type="Proteomes" id="UP000192596">
    <property type="component" value="Unassembled WGS sequence"/>
</dbReference>